<protein>
    <recommendedName>
        <fullName evidence="4">Matrix protein</fullName>
    </recommendedName>
</protein>
<feature type="compositionally biased region" description="Basic residues" evidence="19">
    <location>
        <begin position="1"/>
        <end position="12"/>
    </location>
</feature>
<dbReference type="Gene3D" id="3.10.460.10">
    <property type="entry name" value="VSV matrix protein"/>
    <property type="match status" value="1"/>
</dbReference>
<keyword evidence="15" id="KW-1035">Host cytoplasm</keyword>
<keyword evidence="12" id="KW-0946">Virion</keyword>
<dbReference type="GO" id="GO:0039702">
    <property type="term" value="P:viral budding via host ESCRT complex"/>
    <property type="evidence" value="ECO:0007669"/>
    <property type="project" value="UniProtKB-KW"/>
</dbReference>
<dbReference type="InterPro" id="IPR009397">
    <property type="entry name" value="Vesiculo_matrix"/>
</dbReference>
<dbReference type="GO" id="GO:0030430">
    <property type="term" value="C:host cell cytoplasm"/>
    <property type="evidence" value="ECO:0007669"/>
    <property type="project" value="UniProtKB-SubCell"/>
</dbReference>
<comment type="function">
    <text evidence="18">Forms a double layer around the helical nucleocapsid, the inner matrix layer binding to the N helix and the outer matrix layer binding to the envelope glycoprotein. Plays a major role in assembly and budding of virion, by recruiting cellular partners of the ESCRT complexes that play a key role in releasing the budding particle from the host membrane. Condensates the ribonucleocapsid core during virus assembly. Inhibits the host mRNA nuclear export thereby inducing the shut off of cellular transcription and preventing the interferon signaling and the establishment of antiviral state in infected cells. This shutoff presumably inhibits interferon signaling and thus establishment of antiviral state in virus infected cells. Induces cell-rounding, cytoskeleton disorganization and apoptosis in infected cell. Inhibits host transcription, possibly through interaction with host DNA repair factor IIH/TFIIH GTF2H5 subunit.</text>
</comment>
<evidence type="ECO:0000256" key="15">
    <source>
        <dbReference type="ARBA" id="ARBA00023200"/>
    </source>
</evidence>
<evidence type="ECO:0000313" key="20">
    <source>
        <dbReference type="EMBL" id="ASZ85161.1"/>
    </source>
</evidence>
<dbReference type="Proteomes" id="UP000681437">
    <property type="component" value="Segment"/>
</dbReference>
<accession>A0A249Y6Y8</accession>
<evidence type="ECO:0000256" key="8">
    <source>
        <dbReference type="ARBA" id="ARBA00022581"/>
    </source>
</evidence>
<evidence type="ECO:0000256" key="1">
    <source>
        <dbReference type="ARBA" id="ARBA00004192"/>
    </source>
</evidence>
<dbReference type="Pfam" id="PF06326">
    <property type="entry name" value="Vesiculo_matrix"/>
    <property type="match status" value="1"/>
</dbReference>
<keyword evidence="5" id="KW-1187">Viral budding via the host ESCRT complexes</keyword>
<evidence type="ECO:0000256" key="4">
    <source>
        <dbReference type="ARBA" id="ARBA00017678"/>
    </source>
</evidence>
<evidence type="ECO:0000313" key="21">
    <source>
        <dbReference type="Proteomes" id="UP000681437"/>
    </source>
</evidence>
<evidence type="ECO:0000256" key="6">
    <source>
        <dbReference type="ARBA" id="ARBA00022553"/>
    </source>
</evidence>
<evidence type="ECO:0000256" key="18">
    <source>
        <dbReference type="ARBA" id="ARBA00049944"/>
    </source>
</evidence>
<dbReference type="EMBL" id="MF279192">
    <property type="protein sequence ID" value="ASZ85161.1"/>
    <property type="molecule type" value="Viral_cRNA"/>
</dbReference>
<comment type="subcellular location">
    <subcellularLocation>
        <location evidence="1">Host cytoplasm</location>
    </subcellularLocation>
    <subcellularLocation>
        <location evidence="17">Host nucleus membrane</location>
        <topology evidence="17">Peripheral membrane protein</topology>
    </subcellularLocation>
    <subcellularLocation>
        <location evidence="2">Virion</location>
    </subcellularLocation>
</comment>
<organism evidence="20">
    <name type="scientific">Jinghong bat virus</name>
    <dbReference type="NCBI Taxonomy" id="2847811"/>
    <lineage>
        <taxon>Viruses</taxon>
        <taxon>Riboviria</taxon>
        <taxon>Orthornavirae</taxon>
        <taxon>Negarnaviricota</taxon>
        <taxon>Haploviricotina</taxon>
        <taxon>Monjiviricetes</taxon>
        <taxon>Mononegavirales</taxon>
        <taxon>Rhabdoviridae</taxon>
        <taxon>Alpharhabdovirinae</taxon>
        <taxon>Vesiculovirus</taxon>
        <taxon>Vesiculovirus rhinolophus</taxon>
    </lineage>
</organism>
<evidence type="ECO:0000256" key="13">
    <source>
        <dbReference type="ARBA" id="ARBA00022870"/>
    </source>
</evidence>
<gene>
    <name evidence="20" type="primary">M</name>
</gene>
<evidence type="ECO:0000256" key="5">
    <source>
        <dbReference type="ARBA" id="ARBA00022462"/>
    </source>
</evidence>
<evidence type="ECO:0000256" key="11">
    <source>
        <dbReference type="ARBA" id="ARBA00022703"/>
    </source>
</evidence>
<evidence type="ECO:0000256" key="12">
    <source>
        <dbReference type="ARBA" id="ARBA00022844"/>
    </source>
</evidence>
<dbReference type="InterPro" id="IPR036711">
    <property type="entry name" value="VSV_matrix_sf"/>
</dbReference>
<keyword evidence="8" id="KW-0945">Host-virus interaction</keyword>
<comment type="similarity">
    <text evidence="3">Belongs to the vesiculoviruses matrix protein family.</text>
</comment>
<evidence type="ECO:0000256" key="2">
    <source>
        <dbReference type="ARBA" id="ARBA00004328"/>
    </source>
</evidence>
<evidence type="ECO:0000256" key="19">
    <source>
        <dbReference type="SAM" id="MobiDB-lite"/>
    </source>
</evidence>
<evidence type="ECO:0000256" key="17">
    <source>
        <dbReference type="ARBA" id="ARBA00037802"/>
    </source>
</evidence>
<name>A0A249Y6Y8_9RHAB</name>
<keyword evidence="13" id="KW-1043">Host membrane</keyword>
<keyword evidence="16" id="KW-0468">Viral matrix protein</keyword>
<evidence type="ECO:0000256" key="3">
    <source>
        <dbReference type="ARBA" id="ARBA00010182"/>
    </source>
</evidence>
<evidence type="ECO:0000256" key="16">
    <source>
        <dbReference type="ARBA" id="ARBA00023311"/>
    </source>
</evidence>
<keyword evidence="14" id="KW-0472">Membrane</keyword>
<dbReference type="GO" id="GO:0019031">
    <property type="term" value="C:viral envelope"/>
    <property type="evidence" value="ECO:0007669"/>
    <property type="project" value="InterPro"/>
</dbReference>
<keyword evidence="7" id="KW-1048">Host nucleus</keyword>
<evidence type="ECO:0000256" key="14">
    <source>
        <dbReference type="ARBA" id="ARBA00023136"/>
    </source>
</evidence>
<proteinExistence type="inferred from homology"/>
<keyword evidence="9" id="KW-1188">Viral release from host cell</keyword>
<keyword evidence="6" id="KW-0597">Phosphoprotein</keyword>
<sequence>MLSLKSLKKKRSSSAALEPTAGPSLNFWEQSPPSPPDMSCDGEGFVWSVRFKGFLRIVTNKPFQSLQETMAVASLWEQEYSGFSAKRPFYRALLMIMIRRLRQIGQVSYKGQIHEYQSEMGGRGNFLHNRADLPLMRAGDDTFSKSWDFNGRHGSILFKVEMGDLDPDPSYNNIFDSAVFSDESEFASSANILGVKYDKVGSKYILDI</sequence>
<reference evidence="20" key="1">
    <citation type="submission" date="2017-06" db="EMBL/GenBank/DDBJ databases">
        <title>Characterization of novel rhabdoviruses in bats, China.</title>
        <authorList>
            <person name="Xu L."/>
            <person name="Li X."/>
            <person name="He B."/>
            <person name="Tu C."/>
        </authorList>
    </citation>
    <scope>NUCLEOTIDE SEQUENCE</scope>
    <source>
        <strain evidence="20">IH17</strain>
    </source>
</reference>
<feature type="region of interest" description="Disordered" evidence="19">
    <location>
        <begin position="1"/>
        <end position="37"/>
    </location>
</feature>
<keyword evidence="21" id="KW-1185">Reference proteome</keyword>
<keyword evidence="10" id="KW-1198">Viral budding</keyword>
<evidence type="ECO:0000256" key="9">
    <source>
        <dbReference type="ARBA" id="ARBA00022612"/>
    </source>
</evidence>
<dbReference type="GO" id="GO:0044200">
    <property type="term" value="C:host cell nuclear membrane"/>
    <property type="evidence" value="ECO:0007669"/>
    <property type="project" value="UniProtKB-SubCell"/>
</dbReference>
<keyword evidence="11" id="KW-0053">Apoptosis</keyword>
<evidence type="ECO:0000256" key="7">
    <source>
        <dbReference type="ARBA" id="ARBA00022562"/>
    </source>
</evidence>
<dbReference type="GO" id="GO:0039660">
    <property type="term" value="F:structural constituent of virion"/>
    <property type="evidence" value="ECO:0007669"/>
    <property type="project" value="UniProtKB-KW"/>
</dbReference>
<evidence type="ECO:0000256" key="10">
    <source>
        <dbReference type="ARBA" id="ARBA00022637"/>
    </source>
</evidence>
<dbReference type="SUPFAM" id="SSF75404">
    <property type="entry name" value="VSV matrix protein"/>
    <property type="match status" value="1"/>
</dbReference>